<dbReference type="PANTHER" id="PTHR31414:SF18">
    <property type="entry name" value="TRANSMEMBRANE PROTEIN-RELATED"/>
    <property type="match status" value="1"/>
</dbReference>
<keyword evidence="2" id="KW-0732">Signal</keyword>
<evidence type="ECO:0000313" key="4">
    <source>
        <dbReference type="Proteomes" id="UP001516023"/>
    </source>
</evidence>
<evidence type="ECO:0000313" key="3">
    <source>
        <dbReference type="EMBL" id="KAL3781578.1"/>
    </source>
</evidence>
<dbReference type="Proteomes" id="UP001516023">
    <property type="component" value="Unassembled WGS sequence"/>
</dbReference>
<feature type="transmembrane region" description="Helical" evidence="1">
    <location>
        <begin position="797"/>
        <end position="816"/>
    </location>
</feature>
<feature type="transmembrane region" description="Helical" evidence="1">
    <location>
        <begin position="168"/>
        <end position="192"/>
    </location>
</feature>
<keyword evidence="1" id="KW-1133">Transmembrane helix</keyword>
<name>A0ABD3P257_9STRA</name>
<evidence type="ECO:0000256" key="2">
    <source>
        <dbReference type="SAM" id="SignalP"/>
    </source>
</evidence>
<organism evidence="3 4">
    <name type="scientific">Cyclotella cryptica</name>
    <dbReference type="NCBI Taxonomy" id="29204"/>
    <lineage>
        <taxon>Eukaryota</taxon>
        <taxon>Sar</taxon>
        <taxon>Stramenopiles</taxon>
        <taxon>Ochrophyta</taxon>
        <taxon>Bacillariophyta</taxon>
        <taxon>Coscinodiscophyceae</taxon>
        <taxon>Thalassiosirophycidae</taxon>
        <taxon>Stephanodiscales</taxon>
        <taxon>Stephanodiscaceae</taxon>
        <taxon>Cyclotella</taxon>
    </lineage>
</organism>
<protein>
    <submittedName>
        <fullName evidence="3">Uncharacterized protein</fullName>
    </submittedName>
</protein>
<sequence length="844" mass="93710">MTLPKHYAVLFVILLCRICKSDSRELQLNCPKDEFNDGGTVQEKFEGRFDAYSIGSTWREVVRKLRPNPESYYHNVINQVIMFVCDVESASERCVEADSPFAAKDWAGYCINATDYKCPKGMCERSSNCYWNTVVEGKNRTMRFPVEAYNKAEAALMERTPNSYAGEIALFGLIGAAVSMILLLIWLVFFVGRFFCCCLWSKGFCYLCSPVPKQKGYRTFQDIILPVIFYIIALVAIAAATSMAFLGNEDINVATSNAFIHADGLVIDLTRFLGRSRIPLENVQDIVAVAALDAKSIFDGTDFVKRDALHIVDSFLGFYSLHSEGLNASNTLAGFYSATSGFEEKVTPITDNVQSLLDTLEIDLYDKADLIKVGLITAMGQLDSLSQQSLHWQGEIYNYEGTELGFRDMRRLAVMATFLLSASFAILGFFGVILSKTKLCSVCFYMVTITAFFCAIIGTFALTVASIGLSVNFLLHDACEISDIITKDFEPFVGDLVAPAANAAFNDTNLAQALNLTDKVDFQKKLDDGISQIEEINVTANFDRVLDPLSEIQSMLGTISGKTLSILNQVTSSDEFPCAFGDVEYTKESVLFPWSASRPTENTSYVIRDNFGGPTSYDRLGLESAEDYMSRIYNIAGICSTPSDCCIYQNPMTTCESEKYASCDFGDGCVYPCSSVRTAIAQGYNTFLQLYEKELKVTADLGVYCPTTGYNGTCPTAEFKSQHSNLTLVRSIQDYKVKILAMKESMLQLASTSVGDTMYEVEDFLCNMNVSFVNVRYDELNDDVCGKLFGGLAQIDGAFWVLGVTLEIVATICYILSIRLKRSYDKDNLDILDSNNGLRRINLY</sequence>
<feature type="transmembrane region" description="Helical" evidence="1">
    <location>
        <begin position="223"/>
        <end position="246"/>
    </location>
</feature>
<feature type="chain" id="PRO_5044833553" evidence="2">
    <location>
        <begin position="24"/>
        <end position="844"/>
    </location>
</feature>
<dbReference type="PANTHER" id="PTHR31414">
    <property type="entry name" value="TRANSMEMBRANE PROTEIN DDB_G0292058"/>
    <property type="match status" value="1"/>
</dbReference>
<feature type="signal peptide" evidence="2">
    <location>
        <begin position="1"/>
        <end position="23"/>
    </location>
</feature>
<feature type="transmembrane region" description="Helical" evidence="1">
    <location>
        <begin position="412"/>
        <end position="435"/>
    </location>
</feature>
<reference evidence="3 4" key="1">
    <citation type="journal article" date="2020" name="G3 (Bethesda)">
        <title>Improved Reference Genome for Cyclotella cryptica CCMP332, a Model for Cell Wall Morphogenesis, Salinity Adaptation, and Lipid Production in Diatoms (Bacillariophyta).</title>
        <authorList>
            <person name="Roberts W.R."/>
            <person name="Downey K.M."/>
            <person name="Ruck E.C."/>
            <person name="Traller J.C."/>
            <person name="Alverson A.J."/>
        </authorList>
    </citation>
    <scope>NUCLEOTIDE SEQUENCE [LARGE SCALE GENOMIC DNA]</scope>
    <source>
        <strain evidence="3 4">CCMP332</strain>
    </source>
</reference>
<accession>A0ABD3P257</accession>
<proteinExistence type="predicted"/>
<dbReference type="EMBL" id="JABMIG020000312">
    <property type="protein sequence ID" value="KAL3781578.1"/>
    <property type="molecule type" value="Genomic_DNA"/>
</dbReference>
<gene>
    <name evidence="3" type="ORF">HJC23_007098</name>
</gene>
<feature type="transmembrane region" description="Helical" evidence="1">
    <location>
        <begin position="442"/>
        <end position="475"/>
    </location>
</feature>
<keyword evidence="1" id="KW-0812">Transmembrane</keyword>
<keyword evidence="1" id="KW-0472">Membrane</keyword>
<evidence type="ECO:0000256" key="1">
    <source>
        <dbReference type="SAM" id="Phobius"/>
    </source>
</evidence>
<dbReference type="InterPro" id="IPR040283">
    <property type="entry name" value="DDB_G0292058-like"/>
</dbReference>
<dbReference type="AlphaFoldDB" id="A0ABD3P257"/>
<keyword evidence="4" id="KW-1185">Reference proteome</keyword>
<comment type="caution">
    <text evidence="3">The sequence shown here is derived from an EMBL/GenBank/DDBJ whole genome shotgun (WGS) entry which is preliminary data.</text>
</comment>